<proteinExistence type="predicted"/>
<name>A0ABS1NCB4_9ACTN</name>
<comment type="caution">
    <text evidence="2">The sequence shown here is derived from an EMBL/GenBank/DDBJ whole genome shotgun (WGS) entry which is preliminary data.</text>
</comment>
<sequence length="171" mass="17812">MSTLAGCFSQYPYGMWLGIPLVFFAAGAAAVVVGGLWHRGGAAAMAGIAALVLAFFAGPALYELYAKKAGDPVDAVVTKTGHRKSLKGKPLESCTVVDTTGGIHHISQRQNCFGQFRTGQQVILYKDPAGLLEPFADTPGNRAPDLTGLGISAGLFALTGGSVFLAGQRRR</sequence>
<keyword evidence="1" id="KW-0812">Transmembrane</keyword>
<evidence type="ECO:0000256" key="1">
    <source>
        <dbReference type="SAM" id="Phobius"/>
    </source>
</evidence>
<keyword evidence="1" id="KW-1133">Transmembrane helix</keyword>
<keyword evidence="1" id="KW-0472">Membrane</keyword>
<evidence type="ECO:0000313" key="3">
    <source>
        <dbReference type="Proteomes" id="UP000634229"/>
    </source>
</evidence>
<accession>A0ABS1NCB4</accession>
<protein>
    <recommendedName>
        <fullName evidence="4">DUF3592 domain-containing protein</fullName>
    </recommendedName>
</protein>
<dbReference type="RefSeq" id="WP_201874771.1">
    <property type="nucleotide sequence ID" value="NZ_JAERRF010000006.1"/>
</dbReference>
<dbReference type="Proteomes" id="UP000634229">
    <property type="component" value="Unassembled WGS sequence"/>
</dbReference>
<organism evidence="2 3">
    <name type="scientific">Streptomyces coffeae</name>
    <dbReference type="NCBI Taxonomy" id="621382"/>
    <lineage>
        <taxon>Bacteria</taxon>
        <taxon>Bacillati</taxon>
        <taxon>Actinomycetota</taxon>
        <taxon>Actinomycetes</taxon>
        <taxon>Kitasatosporales</taxon>
        <taxon>Streptomycetaceae</taxon>
        <taxon>Streptomyces</taxon>
    </lineage>
</organism>
<feature type="transmembrane region" description="Helical" evidence="1">
    <location>
        <begin position="44"/>
        <end position="62"/>
    </location>
</feature>
<keyword evidence="3" id="KW-1185">Reference proteome</keyword>
<dbReference type="EMBL" id="JAERRF010000006">
    <property type="protein sequence ID" value="MBL1097466.1"/>
    <property type="molecule type" value="Genomic_DNA"/>
</dbReference>
<evidence type="ECO:0008006" key="4">
    <source>
        <dbReference type="Google" id="ProtNLM"/>
    </source>
</evidence>
<reference evidence="2 3" key="1">
    <citation type="submission" date="2021-01" db="EMBL/GenBank/DDBJ databases">
        <title>WGS of actinomycetes isolated from Thailand.</title>
        <authorList>
            <person name="Thawai C."/>
        </authorList>
    </citation>
    <scope>NUCLEOTIDE SEQUENCE [LARGE SCALE GENOMIC DNA]</scope>
    <source>
        <strain evidence="2 3">CA1R205</strain>
    </source>
</reference>
<feature type="transmembrane region" description="Helical" evidence="1">
    <location>
        <begin position="15"/>
        <end position="37"/>
    </location>
</feature>
<gene>
    <name evidence="2" type="ORF">JK363_12405</name>
</gene>
<evidence type="ECO:0000313" key="2">
    <source>
        <dbReference type="EMBL" id="MBL1097466.1"/>
    </source>
</evidence>
<feature type="transmembrane region" description="Helical" evidence="1">
    <location>
        <begin position="146"/>
        <end position="167"/>
    </location>
</feature>